<dbReference type="EMBL" id="AP024485">
    <property type="protein sequence ID" value="BCS88408.1"/>
    <property type="molecule type" value="Genomic_DNA"/>
</dbReference>
<proteinExistence type="predicted"/>
<gene>
    <name evidence="2" type="ORF">PSDVSF_16500</name>
</gene>
<accession>A0ABM7P659</accession>
<name>A0ABM7P659_9BACT</name>
<organism evidence="2 3">
    <name type="scientific">Pseudodesulfovibrio sediminis</name>
    <dbReference type="NCBI Taxonomy" id="2810563"/>
    <lineage>
        <taxon>Bacteria</taxon>
        <taxon>Pseudomonadati</taxon>
        <taxon>Thermodesulfobacteriota</taxon>
        <taxon>Desulfovibrionia</taxon>
        <taxon>Desulfovibrionales</taxon>
        <taxon>Desulfovibrionaceae</taxon>
    </lineage>
</organism>
<evidence type="ECO:0000259" key="1">
    <source>
        <dbReference type="Pfam" id="PF01243"/>
    </source>
</evidence>
<dbReference type="SUPFAM" id="SSF50475">
    <property type="entry name" value="FMN-binding split barrel"/>
    <property type="match status" value="1"/>
</dbReference>
<evidence type="ECO:0000313" key="3">
    <source>
        <dbReference type="Proteomes" id="UP001053296"/>
    </source>
</evidence>
<dbReference type="Proteomes" id="UP001053296">
    <property type="component" value="Chromosome"/>
</dbReference>
<sequence>MSKEKMQIIDQLILAKDTCVLATSDGIKPHTSLMIYFVDHATMKFYFLSGKDSRKHKNLKKCPHVSLLIDRRDEDVALTIEGVYSPIKRKQTVEAITKLYLMKHPDMKEFADHPETELIRIEGKHAMLVQGHSDIFSTKLKNS</sequence>
<dbReference type="RefSeq" id="WP_229596233.1">
    <property type="nucleotide sequence ID" value="NZ_AP024485.1"/>
</dbReference>
<dbReference type="InterPro" id="IPR012349">
    <property type="entry name" value="Split_barrel_FMN-bd"/>
</dbReference>
<dbReference type="Gene3D" id="2.30.110.10">
    <property type="entry name" value="Electron Transport, Fmn-binding Protein, Chain A"/>
    <property type="match status" value="1"/>
</dbReference>
<keyword evidence="3" id="KW-1185">Reference proteome</keyword>
<dbReference type="InterPro" id="IPR011576">
    <property type="entry name" value="Pyridox_Oxase_N"/>
</dbReference>
<evidence type="ECO:0000313" key="2">
    <source>
        <dbReference type="EMBL" id="BCS88408.1"/>
    </source>
</evidence>
<protein>
    <recommendedName>
        <fullName evidence="1">Pyridoxamine 5'-phosphate oxidase N-terminal domain-containing protein</fullName>
    </recommendedName>
</protein>
<reference evidence="2" key="1">
    <citation type="journal article" date="2022" name="Arch. Microbiol.">
        <title>Pseudodesulfovibrio sediminis sp. nov., a mesophilic and neutrophilic sulfate-reducing bacterium isolated from sediment of a brackish lake.</title>
        <authorList>
            <person name="Takahashi A."/>
            <person name="Kojima H."/>
            <person name="Watanabe M."/>
            <person name="Fukui M."/>
        </authorList>
    </citation>
    <scope>NUCLEOTIDE SEQUENCE</scope>
    <source>
        <strain evidence="2">SF6</strain>
    </source>
</reference>
<feature type="domain" description="Pyridoxamine 5'-phosphate oxidase N-terminal" evidence="1">
    <location>
        <begin position="9"/>
        <end position="123"/>
    </location>
</feature>
<dbReference type="Pfam" id="PF01243">
    <property type="entry name" value="PNPOx_N"/>
    <property type="match status" value="1"/>
</dbReference>